<dbReference type="Gene3D" id="1.10.220.30">
    <property type="match status" value="3"/>
</dbReference>
<evidence type="ECO:0000313" key="14">
    <source>
        <dbReference type="EMBL" id="ETX30657.1"/>
    </source>
</evidence>
<evidence type="ECO:0000256" key="10">
    <source>
        <dbReference type="ARBA" id="ARBA00025598"/>
    </source>
</evidence>
<dbReference type="PANTHER" id="PTHR30534">
    <property type="entry name" value="FLAGELLAR MOTOR SWITCH PROTEIN FLIG"/>
    <property type="match status" value="1"/>
</dbReference>
<evidence type="ECO:0000256" key="3">
    <source>
        <dbReference type="ARBA" id="ARBA00010299"/>
    </source>
</evidence>
<dbReference type="GO" id="GO:0003774">
    <property type="term" value="F:cytoskeletal motor activity"/>
    <property type="evidence" value="ECO:0007669"/>
    <property type="project" value="InterPro"/>
</dbReference>
<evidence type="ECO:0000259" key="12">
    <source>
        <dbReference type="Pfam" id="PF14841"/>
    </source>
</evidence>
<dbReference type="Proteomes" id="UP000023430">
    <property type="component" value="Unassembled WGS sequence"/>
</dbReference>
<dbReference type="EMBL" id="JAME01000002">
    <property type="protein sequence ID" value="ETX30657.1"/>
    <property type="molecule type" value="Genomic_DNA"/>
</dbReference>
<evidence type="ECO:0000256" key="2">
    <source>
        <dbReference type="ARBA" id="ARBA00004413"/>
    </source>
</evidence>
<dbReference type="GO" id="GO:0009425">
    <property type="term" value="C:bacterial-type flagellum basal body"/>
    <property type="evidence" value="ECO:0007669"/>
    <property type="project" value="UniProtKB-SubCell"/>
</dbReference>
<keyword evidence="14" id="KW-0282">Flagellum</keyword>
<name>X7FCN2_9RHOB</name>
<evidence type="ECO:0000259" key="11">
    <source>
        <dbReference type="Pfam" id="PF01706"/>
    </source>
</evidence>
<evidence type="ECO:0000256" key="1">
    <source>
        <dbReference type="ARBA" id="ARBA00004117"/>
    </source>
</evidence>
<protein>
    <recommendedName>
        <fullName evidence="4">Flagellar motor switch protein FliG</fullName>
    </recommendedName>
</protein>
<accession>X7FCN2</accession>
<dbReference type="Pfam" id="PF14842">
    <property type="entry name" value="FliG_N"/>
    <property type="match status" value="1"/>
</dbReference>
<dbReference type="Pfam" id="PF14841">
    <property type="entry name" value="FliG_M"/>
    <property type="match status" value="1"/>
</dbReference>
<keyword evidence="6" id="KW-0145">Chemotaxis</keyword>
<evidence type="ECO:0000313" key="15">
    <source>
        <dbReference type="Proteomes" id="UP000023430"/>
    </source>
</evidence>
<dbReference type="GO" id="GO:0006935">
    <property type="term" value="P:chemotaxis"/>
    <property type="evidence" value="ECO:0007669"/>
    <property type="project" value="UniProtKB-KW"/>
</dbReference>
<comment type="similarity">
    <text evidence="3">Belongs to the FliG family.</text>
</comment>
<keyword evidence="15" id="KW-1185">Reference proteome</keyword>
<feature type="domain" description="Flagellar motor switch protein FliG N-terminal" evidence="13">
    <location>
        <begin position="26"/>
        <end position="128"/>
    </location>
</feature>
<evidence type="ECO:0000256" key="5">
    <source>
        <dbReference type="ARBA" id="ARBA00022475"/>
    </source>
</evidence>
<evidence type="ECO:0000256" key="8">
    <source>
        <dbReference type="ARBA" id="ARBA00023136"/>
    </source>
</evidence>
<organism evidence="14 15">
    <name type="scientific">Roseivivax isoporae LMG 25204</name>
    <dbReference type="NCBI Taxonomy" id="1449351"/>
    <lineage>
        <taxon>Bacteria</taxon>
        <taxon>Pseudomonadati</taxon>
        <taxon>Pseudomonadota</taxon>
        <taxon>Alphaproteobacteria</taxon>
        <taxon>Rhodobacterales</taxon>
        <taxon>Roseobacteraceae</taxon>
        <taxon>Roseivivax</taxon>
    </lineage>
</organism>
<dbReference type="SUPFAM" id="SSF48029">
    <property type="entry name" value="FliG"/>
    <property type="match status" value="2"/>
</dbReference>
<dbReference type="GO" id="GO:0071973">
    <property type="term" value="P:bacterial-type flagellum-dependent cell motility"/>
    <property type="evidence" value="ECO:0007669"/>
    <property type="project" value="InterPro"/>
</dbReference>
<feature type="domain" description="Flagellar motor switch protein FliG middle" evidence="12">
    <location>
        <begin position="141"/>
        <end position="208"/>
    </location>
</feature>
<evidence type="ECO:0000259" key="13">
    <source>
        <dbReference type="Pfam" id="PF14842"/>
    </source>
</evidence>
<dbReference type="InterPro" id="IPR023087">
    <property type="entry name" value="Flg_Motor_Flig_C"/>
</dbReference>
<feature type="domain" description="Flagellar motor switch protein FliG C-terminal" evidence="11">
    <location>
        <begin position="238"/>
        <end position="349"/>
    </location>
</feature>
<evidence type="ECO:0000256" key="7">
    <source>
        <dbReference type="ARBA" id="ARBA00022779"/>
    </source>
</evidence>
<comment type="function">
    <text evidence="10">FliG is one of three proteins (FliG, FliN, FliM) that forms the rotor-mounted switch complex (C ring), located at the base of the basal body. This complex interacts with the CheY and CheZ chemotaxis proteins, in addition to contacting components of the motor that determine the direction of flagellar rotation.</text>
</comment>
<keyword evidence="8" id="KW-0472">Membrane</keyword>
<keyword evidence="7" id="KW-0283">Flagellar rotation</keyword>
<dbReference type="PANTHER" id="PTHR30534:SF0">
    <property type="entry name" value="FLAGELLAR MOTOR SWITCH PROTEIN FLIG"/>
    <property type="match status" value="1"/>
</dbReference>
<comment type="caution">
    <text evidence="14">The sequence shown here is derived from an EMBL/GenBank/DDBJ whole genome shotgun (WGS) entry which is preliminary data.</text>
</comment>
<evidence type="ECO:0000256" key="4">
    <source>
        <dbReference type="ARBA" id="ARBA00021870"/>
    </source>
</evidence>
<dbReference type="Pfam" id="PF01706">
    <property type="entry name" value="FliG_C"/>
    <property type="match status" value="1"/>
</dbReference>
<evidence type="ECO:0000256" key="9">
    <source>
        <dbReference type="ARBA" id="ARBA00023143"/>
    </source>
</evidence>
<dbReference type="PRINTS" id="PR00954">
    <property type="entry name" value="FLGMOTORFLIG"/>
</dbReference>
<dbReference type="STRING" id="1449351.RISW2_07530"/>
<comment type="subcellular location">
    <subcellularLocation>
        <location evidence="1">Bacterial flagellum basal body</location>
    </subcellularLocation>
    <subcellularLocation>
        <location evidence="2">Cell membrane</location>
        <topology evidence="2">Peripheral membrane protein</topology>
        <orientation evidence="2">Cytoplasmic side</orientation>
    </subcellularLocation>
</comment>
<dbReference type="InterPro" id="IPR011002">
    <property type="entry name" value="FliG_a-hlx"/>
</dbReference>
<dbReference type="AlphaFoldDB" id="X7FCN2"/>
<dbReference type="OrthoDB" id="7616820at2"/>
<sequence length="355" mass="37904">MSAPVPFAALPGPGLPASRRSGPGGLSRRAKAAIVVQFILNEGADVPLSSLPDDLQEQLTHELGAMRYVDRATLNAVIREFADELDAVGLSFPGGIAGALDLLEGKISPHTARRLRKEAGVRQMGDPWTCINAQTVDRLERFVLSESTEIAAVLLSKIEVGKAAQVLNRLPGPKARRIAYAMSQTAGVTPDTVDRIGLSLAAQIDAEPARAFTNAPPERVGAILNYSSDRTRDDVLEGLDETDRPFAEAVRRAIFTFAHIPARISPADVPRIVREIDNGALVTALAAAKSDELRPAADFLLANMSKRVAAALGEEAADRGEVKPRDAEAAFRTVIDRIRAMVASGEVTLVEPEEA</sequence>
<dbReference type="InterPro" id="IPR032779">
    <property type="entry name" value="FliG_M"/>
</dbReference>
<dbReference type="eggNOG" id="COG1536">
    <property type="taxonomic scope" value="Bacteria"/>
</dbReference>
<keyword evidence="14" id="KW-0969">Cilium</keyword>
<keyword evidence="5" id="KW-1003">Cell membrane</keyword>
<dbReference type="RefSeq" id="WP_043765642.1">
    <property type="nucleotide sequence ID" value="NZ_JAME01000002.1"/>
</dbReference>
<keyword evidence="14" id="KW-0966">Cell projection</keyword>
<dbReference type="InterPro" id="IPR028263">
    <property type="entry name" value="FliG_N"/>
</dbReference>
<dbReference type="GO" id="GO:0005886">
    <property type="term" value="C:plasma membrane"/>
    <property type="evidence" value="ECO:0007669"/>
    <property type="project" value="UniProtKB-SubCell"/>
</dbReference>
<evidence type="ECO:0000256" key="6">
    <source>
        <dbReference type="ARBA" id="ARBA00022500"/>
    </source>
</evidence>
<keyword evidence="9" id="KW-0975">Bacterial flagellum</keyword>
<gene>
    <name evidence="14" type="ORF">RISW2_07530</name>
</gene>
<dbReference type="InterPro" id="IPR000090">
    <property type="entry name" value="Flg_Motor_Flig"/>
</dbReference>
<proteinExistence type="inferred from homology"/>
<reference evidence="14 15" key="1">
    <citation type="submission" date="2014-01" db="EMBL/GenBank/DDBJ databases">
        <title>Roseivivax isoporae LMG 25204 Genome Sequencing.</title>
        <authorList>
            <person name="Lai Q."/>
            <person name="Li G."/>
            <person name="Shao Z."/>
        </authorList>
    </citation>
    <scope>NUCLEOTIDE SEQUENCE [LARGE SCALE GENOMIC DNA]</scope>
    <source>
        <strain evidence="14 15">LMG 25204</strain>
    </source>
</reference>
<dbReference type="PATRIC" id="fig|1449351.3.peg.306"/>